<proteinExistence type="predicted"/>
<sequence length="100" mass="11257">MYNPIFAKSFSQYDRKRFSFGALILCFIIALSICSTFKPQLHPLSLIGDAFRMRLSINAVEDMFVMDDTSDKSEQPVRSPEQMSIDVNDTNAISQPIGTS</sequence>
<feature type="compositionally biased region" description="Polar residues" evidence="1">
    <location>
        <begin position="81"/>
        <end position="100"/>
    </location>
</feature>
<dbReference type="Proteomes" id="UP000231279">
    <property type="component" value="Unassembled WGS sequence"/>
</dbReference>
<feature type="region of interest" description="Disordered" evidence="1">
    <location>
        <begin position="69"/>
        <end position="100"/>
    </location>
</feature>
<evidence type="ECO:0000256" key="1">
    <source>
        <dbReference type="SAM" id="MobiDB-lite"/>
    </source>
</evidence>
<dbReference type="STRING" id="429701.A0A2G9GFW7"/>
<protein>
    <submittedName>
        <fullName evidence="2">Uncharacterized protein</fullName>
    </submittedName>
</protein>
<evidence type="ECO:0000313" key="2">
    <source>
        <dbReference type="EMBL" id="PIN04085.1"/>
    </source>
</evidence>
<comment type="caution">
    <text evidence="2">The sequence shown here is derived from an EMBL/GenBank/DDBJ whole genome shotgun (WGS) entry which is preliminary data.</text>
</comment>
<accession>A0A2G9GFW7</accession>
<evidence type="ECO:0000313" key="3">
    <source>
        <dbReference type="Proteomes" id="UP000231279"/>
    </source>
</evidence>
<name>A0A2G9GFW7_9LAMI</name>
<keyword evidence="3" id="KW-1185">Reference proteome</keyword>
<reference evidence="3" key="1">
    <citation type="journal article" date="2018" name="Gigascience">
        <title>Genome assembly of the Pink Ipe (Handroanthus impetiginosus, Bignoniaceae), a highly valued, ecologically keystone Neotropical timber forest tree.</title>
        <authorList>
            <person name="Silva-Junior O.B."/>
            <person name="Grattapaglia D."/>
            <person name="Novaes E."/>
            <person name="Collevatti R.G."/>
        </authorList>
    </citation>
    <scope>NUCLEOTIDE SEQUENCE [LARGE SCALE GENOMIC DNA]</scope>
    <source>
        <strain evidence="3">cv. UFG-1</strain>
    </source>
</reference>
<organism evidence="2 3">
    <name type="scientific">Handroanthus impetiginosus</name>
    <dbReference type="NCBI Taxonomy" id="429701"/>
    <lineage>
        <taxon>Eukaryota</taxon>
        <taxon>Viridiplantae</taxon>
        <taxon>Streptophyta</taxon>
        <taxon>Embryophyta</taxon>
        <taxon>Tracheophyta</taxon>
        <taxon>Spermatophyta</taxon>
        <taxon>Magnoliopsida</taxon>
        <taxon>eudicotyledons</taxon>
        <taxon>Gunneridae</taxon>
        <taxon>Pentapetalae</taxon>
        <taxon>asterids</taxon>
        <taxon>lamiids</taxon>
        <taxon>Lamiales</taxon>
        <taxon>Bignoniaceae</taxon>
        <taxon>Crescentiina</taxon>
        <taxon>Tabebuia alliance</taxon>
        <taxon>Handroanthus</taxon>
    </lineage>
</organism>
<dbReference type="EMBL" id="NKXS01005284">
    <property type="protein sequence ID" value="PIN04085.1"/>
    <property type="molecule type" value="Genomic_DNA"/>
</dbReference>
<gene>
    <name evidence="2" type="ORF">CDL12_23382</name>
</gene>
<dbReference type="AlphaFoldDB" id="A0A2G9GFW7"/>